<dbReference type="InterPro" id="IPR029057">
    <property type="entry name" value="PRTase-like"/>
</dbReference>
<gene>
    <name evidence="1" type="ORF">ACFPTN_00525</name>
</gene>
<accession>A0ABW1AL98</accession>
<dbReference type="Gene3D" id="3.40.50.2020">
    <property type="match status" value="1"/>
</dbReference>
<evidence type="ECO:0000313" key="2">
    <source>
        <dbReference type="Proteomes" id="UP001595974"/>
    </source>
</evidence>
<dbReference type="SUPFAM" id="SSF53271">
    <property type="entry name" value="PRTase-like"/>
    <property type="match status" value="1"/>
</dbReference>
<name>A0ABW1AL98_9RHOO</name>
<reference evidence="2" key="1">
    <citation type="journal article" date="2019" name="Int. J. Syst. Evol. Microbiol.">
        <title>The Global Catalogue of Microorganisms (GCM) 10K type strain sequencing project: providing services to taxonomists for standard genome sequencing and annotation.</title>
        <authorList>
            <consortium name="The Broad Institute Genomics Platform"/>
            <consortium name="The Broad Institute Genome Sequencing Center for Infectious Disease"/>
            <person name="Wu L."/>
            <person name="Ma J."/>
        </authorList>
    </citation>
    <scope>NUCLEOTIDE SEQUENCE [LARGE SCALE GENOMIC DNA]</scope>
    <source>
        <strain evidence="2">SHR3</strain>
    </source>
</reference>
<sequence length="232" mass="25582">MREYTPFATSKDRTSLSILADERTSPVEYQAALRGLGCSLADSLLVEVGNDLPNRLCIVCTVEDADSLGAGIITRLEEKGLGDRIRIVCFWNDRIDLEEMSLAPILKEYREPCNVEDSALIVVKSIISSACVVRTNLANLVARAMPKRIFVVAPVMFKGADDSLRRDFDPAVSSRFEYITLAIDDEKRDGKWIVPGVGGDIYTRLGYGGAHQKNLHVPALVKARRQRAALTA</sequence>
<dbReference type="Proteomes" id="UP001595974">
    <property type="component" value="Unassembled WGS sequence"/>
</dbReference>
<dbReference type="RefSeq" id="WP_096451387.1">
    <property type="nucleotide sequence ID" value="NZ_JBHSOG010000005.1"/>
</dbReference>
<evidence type="ECO:0000313" key="1">
    <source>
        <dbReference type="EMBL" id="MFC5767849.1"/>
    </source>
</evidence>
<comment type="caution">
    <text evidence="1">The sequence shown here is derived from an EMBL/GenBank/DDBJ whole genome shotgun (WGS) entry which is preliminary data.</text>
</comment>
<dbReference type="EMBL" id="JBHSOG010000005">
    <property type="protein sequence ID" value="MFC5767849.1"/>
    <property type="molecule type" value="Genomic_DNA"/>
</dbReference>
<proteinExistence type="predicted"/>
<keyword evidence="2" id="KW-1185">Reference proteome</keyword>
<organism evidence="1 2">
    <name type="scientific">Thauera sinica</name>
    <dbReference type="NCBI Taxonomy" id="2665146"/>
    <lineage>
        <taxon>Bacteria</taxon>
        <taxon>Pseudomonadati</taxon>
        <taxon>Pseudomonadota</taxon>
        <taxon>Betaproteobacteria</taxon>
        <taxon>Rhodocyclales</taxon>
        <taxon>Zoogloeaceae</taxon>
        <taxon>Thauera</taxon>
    </lineage>
</organism>
<protein>
    <submittedName>
        <fullName evidence="1">Uncharacterized protein</fullName>
    </submittedName>
</protein>